<accession>A0A7G5FHF4</accession>
<dbReference type="PANTHER" id="PTHR34473:SF3">
    <property type="entry name" value="TRANSMEMBRANE PROTEIN-RELATED"/>
    <property type="match status" value="1"/>
</dbReference>
<dbReference type="Pfam" id="PF03703">
    <property type="entry name" value="bPH_2"/>
    <property type="match status" value="1"/>
</dbReference>
<name>A0A7G5FHF4_9CORY</name>
<gene>
    <name evidence="3" type="ORF">HW450_04830</name>
</gene>
<evidence type="ECO:0000313" key="3">
    <source>
        <dbReference type="EMBL" id="QMV86045.1"/>
    </source>
</evidence>
<organism evidence="3 4">
    <name type="scientific">Corynebacterium hindlerae</name>
    <dbReference type="NCBI Taxonomy" id="699041"/>
    <lineage>
        <taxon>Bacteria</taxon>
        <taxon>Bacillati</taxon>
        <taxon>Actinomycetota</taxon>
        <taxon>Actinomycetes</taxon>
        <taxon>Mycobacteriales</taxon>
        <taxon>Corynebacteriaceae</taxon>
        <taxon>Corynebacterium</taxon>
    </lineage>
</organism>
<keyword evidence="4" id="KW-1185">Reference proteome</keyword>
<evidence type="ECO:0000259" key="2">
    <source>
        <dbReference type="Pfam" id="PF03703"/>
    </source>
</evidence>
<feature type="domain" description="YdbS-like PH" evidence="2">
    <location>
        <begin position="60"/>
        <end position="137"/>
    </location>
</feature>
<reference evidence="3 4" key="1">
    <citation type="submission" date="2020-07" db="EMBL/GenBank/DDBJ databases">
        <title>non toxigenic Corynebacterium sp. nov from a clinical source.</title>
        <authorList>
            <person name="Bernier A.-M."/>
            <person name="Bernard K."/>
        </authorList>
    </citation>
    <scope>NUCLEOTIDE SEQUENCE [LARGE SCALE GENOMIC DNA]</scope>
    <source>
        <strain evidence="4">NML 93-0612</strain>
    </source>
</reference>
<keyword evidence="1" id="KW-0812">Transmembrane</keyword>
<dbReference type="PANTHER" id="PTHR34473">
    <property type="entry name" value="UPF0699 TRANSMEMBRANE PROTEIN YDBS"/>
    <property type="match status" value="1"/>
</dbReference>
<dbReference type="RefSeq" id="WP_182386860.1">
    <property type="nucleotide sequence ID" value="NZ_CP059833.1"/>
</dbReference>
<dbReference type="EMBL" id="CP059833">
    <property type="protein sequence ID" value="QMV86045.1"/>
    <property type="molecule type" value="Genomic_DNA"/>
</dbReference>
<keyword evidence="1" id="KW-0472">Membrane</keyword>
<feature type="transmembrane region" description="Helical" evidence="1">
    <location>
        <begin position="38"/>
        <end position="56"/>
    </location>
</feature>
<keyword evidence="1" id="KW-1133">Transmembrane helix</keyword>
<sequence>MNPASSRLTKVRLLGALPWPALAAVAFAVFGTLFSPWFFVGTAILVLVIGWLSWLIPAQVRNLGWQETDDELLLTKGKLWHTFTVVPYGRIQFVDVKAGPIERLFGLKHVLLHTASSTSDATVRGLESATADELRQRLAERARERMSGL</sequence>
<evidence type="ECO:0000256" key="1">
    <source>
        <dbReference type="SAM" id="Phobius"/>
    </source>
</evidence>
<evidence type="ECO:0000313" key="4">
    <source>
        <dbReference type="Proteomes" id="UP000515570"/>
    </source>
</evidence>
<dbReference type="Proteomes" id="UP000515570">
    <property type="component" value="Chromosome"/>
</dbReference>
<dbReference type="InterPro" id="IPR005182">
    <property type="entry name" value="YdbS-like_PH"/>
</dbReference>
<dbReference type="AlphaFoldDB" id="A0A7G5FHF4"/>
<proteinExistence type="predicted"/>
<protein>
    <submittedName>
        <fullName evidence="3">PH domain-containing protein</fullName>
    </submittedName>
</protein>